<evidence type="ECO:0000313" key="3">
    <source>
        <dbReference type="Proteomes" id="UP000071859"/>
    </source>
</evidence>
<protein>
    <recommendedName>
        <fullName evidence="1">Transposase InsH N-terminal domain-containing protein</fullName>
    </recommendedName>
</protein>
<name>A0A158EJR9_9BURK</name>
<dbReference type="PANTHER" id="PTHR33803">
    <property type="entry name" value="IS1478 TRANSPOSASE"/>
    <property type="match status" value="1"/>
</dbReference>
<dbReference type="PANTHER" id="PTHR33803:SF3">
    <property type="entry name" value="BLL1974 PROTEIN"/>
    <property type="match status" value="1"/>
</dbReference>
<dbReference type="Proteomes" id="UP000071859">
    <property type="component" value="Unassembled WGS sequence"/>
</dbReference>
<dbReference type="EMBL" id="FCOX02000175">
    <property type="protein sequence ID" value="SAL07151.1"/>
    <property type="molecule type" value="Genomic_DNA"/>
</dbReference>
<dbReference type="InterPro" id="IPR008490">
    <property type="entry name" value="Transposase_InsH_N"/>
</dbReference>
<feature type="domain" description="Transposase InsH N-terminal" evidence="1">
    <location>
        <begin position="3"/>
        <end position="65"/>
    </location>
</feature>
<dbReference type="Pfam" id="PF05598">
    <property type="entry name" value="DUF772"/>
    <property type="match status" value="1"/>
</dbReference>
<accession>A0A158EJR9</accession>
<dbReference type="AlphaFoldDB" id="A0A158EJR9"/>
<reference evidence="2" key="1">
    <citation type="submission" date="2016-01" db="EMBL/GenBank/DDBJ databases">
        <authorList>
            <person name="Peeters C."/>
        </authorList>
    </citation>
    <scope>NUCLEOTIDE SEQUENCE</scope>
    <source>
        <strain evidence="2">LMG 29321</strain>
    </source>
</reference>
<gene>
    <name evidence="2" type="ORF">AWB78_08443</name>
</gene>
<comment type="caution">
    <text evidence="2">The sequence shown here is derived from an EMBL/GenBank/DDBJ whole genome shotgun (WGS) entry which is preliminary data.</text>
</comment>
<proteinExistence type="predicted"/>
<evidence type="ECO:0000313" key="2">
    <source>
        <dbReference type="EMBL" id="SAL07151.1"/>
    </source>
</evidence>
<sequence length="65" mass="7645">MSAAGRPRLAIQMMAGLLYLKHAHNKSEESACKRWAEKIYIQHFMDEEYFQSCLPCDPINLVRFR</sequence>
<keyword evidence="3" id="KW-1185">Reference proteome</keyword>
<organism evidence="2 3">
    <name type="scientific">Caballeronia calidae</name>
    <dbReference type="NCBI Taxonomy" id="1777139"/>
    <lineage>
        <taxon>Bacteria</taxon>
        <taxon>Pseudomonadati</taxon>
        <taxon>Pseudomonadota</taxon>
        <taxon>Betaproteobacteria</taxon>
        <taxon>Burkholderiales</taxon>
        <taxon>Burkholderiaceae</taxon>
        <taxon>Caballeronia</taxon>
    </lineage>
</organism>
<evidence type="ECO:0000259" key="1">
    <source>
        <dbReference type="Pfam" id="PF05598"/>
    </source>
</evidence>